<organism evidence="1 2">
    <name type="scientific">Fusarium oxysporum f. sp. rapae</name>
    <dbReference type="NCBI Taxonomy" id="485398"/>
    <lineage>
        <taxon>Eukaryota</taxon>
        <taxon>Fungi</taxon>
        <taxon>Dikarya</taxon>
        <taxon>Ascomycota</taxon>
        <taxon>Pezizomycotina</taxon>
        <taxon>Sordariomycetes</taxon>
        <taxon>Hypocreomycetidae</taxon>
        <taxon>Hypocreales</taxon>
        <taxon>Nectriaceae</taxon>
        <taxon>Fusarium</taxon>
        <taxon>Fusarium oxysporum species complex</taxon>
    </lineage>
</organism>
<evidence type="ECO:0008006" key="3">
    <source>
        <dbReference type="Google" id="ProtNLM"/>
    </source>
</evidence>
<proteinExistence type="predicted"/>
<sequence length="198" mass="21701">MGSKLLPVVDGVSYLVHPQSLLKVVEPTGSELIPVILLPIVDSILSVEDPLQLINRFADVDDVYSPSFAHTALIRSSTDKGFIEVLGKFEASGHFSAVYCVSPNSSQGYLPPDPYFLCDDGVHQAYRLYEDPLDSFIFGVIPDDVLNPKRYTALNLFSPSGLWENIAVPSRLYASRTSKTPLAGAHMGIKDIFRLEGT</sequence>
<evidence type="ECO:0000313" key="1">
    <source>
        <dbReference type="EMBL" id="KAG7415149.1"/>
    </source>
</evidence>
<gene>
    <name evidence="1" type="ORF">Forpe1208_v006760</name>
</gene>
<name>A0A8J5P7Z2_FUSOX</name>
<dbReference type="EMBL" id="JAELUQ010000004">
    <property type="protein sequence ID" value="KAG7415149.1"/>
    <property type="molecule type" value="Genomic_DNA"/>
</dbReference>
<dbReference type="AlphaFoldDB" id="A0A8J5P7Z2"/>
<evidence type="ECO:0000313" key="2">
    <source>
        <dbReference type="Proteomes" id="UP000694050"/>
    </source>
</evidence>
<reference evidence="1" key="1">
    <citation type="submission" date="2021-04" db="EMBL/GenBank/DDBJ databases">
        <title>First draft genome resource for Brassicaceae pathogens Fusarium oxysporum f. sp. raphani and Fusarium oxysporum f. sp. rapae.</title>
        <authorList>
            <person name="Asai S."/>
        </authorList>
    </citation>
    <scope>NUCLEOTIDE SEQUENCE</scope>
    <source>
        <strain evidence="1">Tf1208</strain>
    </source>
</reference>
<comment type="caution">
    <text evidence="1">The sequence shown here is derived from an EMBL/GenBank/DDBJ whole genome shotgun (WGS) entry which is preliminary data.</text>
</comment>
<protein>
    <recommendedName>
        <fullName evidence="3">Amidase domain-containing protein</fullName>
    </recommendedName>
</protein>
<dbReference type="Proteomes" id="UP000694050">
    <property type="component" value="Unassembled WGS sequence"/>
</dbReference>
<accession>A0A8J5P7Z2</accession>